<keyword evidence="9" id="KW-1185">Reference proteome</keyword>
<keyword evidence="6" id="KW-0906">Nuclear pore complex</keyword>
<evidence type="ECO:0000256" key="5">
    <source>
        <dbReference type="ARBA" id="ARBA00023010"/>
    </source>
</evidence>
<evidence type="ECO:0000256" key="2">
    <source>
        <dbReference type="ARBA" id="ARBA00022448"/>
    </source>
</evidence>
<organism evidence="8 9">
    <name type="scientific">Helicostylum pulchrum</name>
    <dbReference type="NCBI Taxonomy" id="562976"/>
    <lineage>
        <taxon>Eukaryota</taxon>
        <taxon>Fungi</taxon>
        <taxon>Fungi incertae sedis</taxon>
        <taxon>Mucoromycota</taxon>
        <taxon>Mucoromycotina</taxon>
        <taxon>Mucoromycetes</taxon>
        <taxon>Mucorales</taxon>
        <taxon>Mucorineae</taxon>
        <taxon>Mucoraceae</taxon>
        <taxon>Helicostylum</taxon>
    </lineage>
</organism>
<evidence type="ECO:0000313" key="8">
    <source>
        <dbReference type="EMBL" id="GAA5795487.1"/>
    </source>
</evidence>
<comment type="caution">
    <text evidence="8">The sequence shown here is derived from an EMBL/GenBank/DDBJ whole genome shotgun (WGS) entry which is preliminary data.</text>
</comment>
<dbReference type="Proteomes" id="UP001476247">
    <property type="component" value="Unassembled WGS sequence"/>
</dbReference>
<keyword evidence="3" id="KW-0509">mRNA transport</keyword>
<comment type="subcellular location">
    <subcellularLocation>
        <location evidence="1">Nucleus</location>
        <location evidence="1">Nuclear pore complex</location>
    </subcellularLocation>
</comment>
<keyword evidence="5" id="KW-0811">Translocation</keyword>
<evidence type="ECO:0000256" key="1">
    <source>
        <dbReference type="ARBA" id="ARBA00004567"/>
    </source>
</evidence>
<gene>
    <name evidence="8" type="ORF">HPULCUR_000845</name>
</gene>
<evidence type="ECO:0000256" key="3">
    <source>
        <dbReference type="ARBA" id="ARBA00022816"/>
    </source>
</evidence>
<name>A0ABP9XN56_9FUNG</name>
<dbReference type="PANTHER" id="PTHR13257:SF0">
    <property type="entry name" value="NUCLEAR PORE COMPLEX PROTEIN NUP88"/>
    <property type="match status" value="1"/>
</dbReference>
<evidence type="ECO:0000256" key="7">
    <source>
        <dbReference type="ARBA" id="ARBA00023242"/>
    </source>
</evidence>
<accession>A0ABP9XN56</accession>
<evidence type="ECO:0000313" key="9">
    <source>
        <dbReference type="Proteomes" id="UP001476247"/>
    </source>
</evidence>
<sequence length="234" mass="26437">MNMFDISKDIDEPEQVFDLSPISTQKSVTTTRGGFSVDDDDHNGDEDAVTFSVGGTSQDQSGWEPFTIFYGLRNGHLYSICPVIPYKSTVRRNHLETLSCLSRVKYEQAKRTNKSLSMLFKLHSDWIHYLFESAKIAQNLDNDALAVTSSKDHMPYAVKRQGPFLTNHTMSLADGIQVTDILYVTVDVINMVALALNNGTVQNYIIGSEIDAQWQLPVTNTQYTWEKEVMKKII</sequence>
<evidence type="ECO:0000256" key="6">
    <source>
        <dbReference type="ARBA" id="ARBA00023132"/>
    </source>
</evidence>
<keyword evidence="2" id="KW-0813">Transport</keyword>
<protein>
    <submittedName>
        <fullName evidence="8">Uncharacterized protein</fullName>
    </submittedName>
</protein>
<proteinExistence type="predicted"/>
<dbReference type="InterPro" id="IPR037700">
    <property type="entry name" value="NUP88/NUP82"/>
</dbReference>
<keyword evidence="7" id="KW-0539">Nucleus</keyword>
<dbReference type="PANTHER" id="PTHR13257">
    <property type="entry name" value="NUCLEOPORIN NUP84-RELATED"/>
    <property type="match status" value="1"/>
</dbReference>
<keyword evidence="4" id="KW-0653">Protein transport</keyword>
<evidence type="ECO:0000256" key="4">
    <source>
        <dbReference type="ARBA" id="ARBA00022927"/>
    </source>
</evidence>
<dbReference type="EMBL" id="BAABUJ010000004">
    <property type="protein sequence ID" value="GAA5795487.1"/>
    <property type="molecule type" value="Genomic_DNA"/>
</dbReference>
<reference evidence="8 9" key="1">
    <citation type="submission" date="2024-04" db="EMBL/GenBank/DDBJ databases">
        <title>genome sequences of Mucor flavus KT1a and Helicostylum pulchrum KT1b strains isolation_sourced from the surface of a dry-aged beef.</title>
        <authorList>
            <person name="Toyotome T."/>
            <person name="Hosono M."/>
            <person name="Torimaru M."/>
            <person name="Fukuda K."/>
            <person name="Mikami N."/>
        </authorList>
    </citation>
    <scope>NUCLEOTIDE SEQUENCE [LARGE SCALE GENOMIC DNA]</scope>
    <source>
        <strain evidence="8 9">KT1b</strain>
    </source>
</reference>